<evidence type="ECO:0000256" key="4">
    <source>
        <dbReference type="ARBA" id="ARBA00022989"/>
    </source>
</evidence>
<feature type="transmembrane region" description="Helical" evidence="6">
    <location>
        <begin position="51"/>
        <end position="70"/>
    </location>
</feature>
<dbReference type="PANTHER" id="PTHR40064:SF1">
    <property type="entry name" value="MEMBRANE PROTEIN"/>
    <property type="match status" value="1"/>
</dbReference>
<sequence length="331" mass="37263">MGFRVIKTAIATLMAIFIADFAGVAGANSAGLLAILGVDVTRKRSLASISARFFASILGLLLAFGVFYFLGFHIWVLAIYILIAFPLIARAGFKEGIVTSSVVVFRVFGGAEISWHVLLTQVELLIIGLSSAMVVNFLYMPKTEDKLLGTRREVDALFSRIFQEIGATLRDPYRLWDGKELTEAARLVEEGHAIAKRAAENQMISPNEAWIAYFFMRKEQLSRIEGMLELIAQVYQRMPQGEFAAVLFDRLSVDVNQEEYTGMTEQMLAELEEEFKKMELPSTREEFEIRSAILQLCRELSLYLAVSKKNKAPIPRMAANRSRKRNQTTIK</sequence>
<proteinExistence type="predicted"/>
<feature type="domain" description="Putative aromatic acid exporter C-terminal" evidence="7">
    <location>
        <begin position="144"/>
        <end position="307"/>
    </location>
</feature>
<evidence type="ECO:0000259" key="7">
    <source>
        <dbReference type="Pfam" id="PF11728"/>
    </source>
</evidence>
<dbReference type="AlphaFoldDB" id="A0A9X2BP84"/>
<keyword evidence="3 6" id="KW-0812">Transmembrane</keyword>
<comment type="subcellular location">
    <subcellularLocation>
        <location evidence="1">Cell membrane</location>
        <topology evidence="1">Multi-pass membrane protein</topology>
    </subcellularLocation>
</comment>
<reference evidence="8" key="1">
    <citation type="submission" date="2022-04" db="EMBL/GenBank/DDBJ databases">
        <authorList>
            <person name="Seo M.-J."/>
        </authorList>
    </citation>
    <scope>NUCLEOTIDE SEQUENCE</scope>
    <source>
        <strain evidence="8">MBLB2552</strain>
    </source>
</reference>
<keyword evidence="4 6" id="KW-1133">Transmembrane helix</keyword>
<dbReference type="EMBL" id="JALPRK010000004">
    <property type="protein sequence ID" value="MCK8486858.1"/>
    <property type="molecule type" value="Genomic_DNA"/>
</dbReference>
<accession>A0A9X2BP84</accession>
<dbReference type="Proteomes" id="UP001139534">
    <property type="component" value="Unassembled WGS sequence"/>
</dbReference>
<evidence type="ECO:0000256" key="5">
    <source>
        <dbReference type="ARBA" id="ARBA00023136"/>
    </source>
</evidence>
<organism evidence="8 9">
    <name type="scientific">Paenibacillus mellifer</name>
    <dbReference type="NCBI Taxonomy" id="2937794"/>
    <lineage>
        <taxon>Bacteria</taxon>
        <taxon>Bacillati</taxon>
        <taxon>Bacillota</taxon>
        <taxon>Bacilli</taxon>
        <taxon>Bacillales</taxon>
        <taxon>Paenibacillaceae</taxon>
        <taxon>Paenibacillus</taxon>
    </lineage>
</organism>
<keyword evidence="5 6" id="KW-0472">Membrane</keyword>
<evidence type="ECO:0000256" key="2">
    <source>
        <dbReference type="ARBA" id="ARBA00022475"/>
    </source>
</evidence>
<dbReference type="RefSeq" id="WP_248551061.1">
    <property type="nucleotide sequence ID" value="NZ_JALPRK010000004.1"/>
</dbReference>
<gene>
    <name evidence="8" type="ORF">M0651_06675</name>
</gene>
<dbReference type="GO" id="GO:0005886">
    <property type="term" value="C:plasma membrane"/>
    <property type="evidence" value="ECO:0007669"/>
    <property type="project" value="UniProtKB-SubCell"/>
</dbReference>
<dbReference type="Pfam" id="PF06081">
    <property type="entry name" value="ArAE_1"/>
    <property type="match status" value="1"/>
</dbReference>
<dbReference type="InterPro" id="IPR052984">
    <property type="entry name" value="UPF0421"/>
</dbReference>
<keyword evidence="2" id="KW-1003">Cell membrane</keyword>
<name>A0A9X2BP84_9BACL</name>
<feature type="transmembrane region" description="Helical" evidence="6">
    <location>
        <begin position="113"/>
        <end position="139"/>
    </location>
</feature>
<dbReference type="Gene3D" id="1.20.120.940">
    <property type="entry name" value="Putative aromatic acid exporter, C-terminal domain"/>
    <property type="match status" value="1"/>
</dbReference>
<evidence type="ECO:0000256" key="3">
    <source>
        <dbReference type="ARBA" id="ARBA00022692"/>
    </source>
</evidence>
<dbReference type="InterPro" id="IPR010343">
    <property type="entry name" value="ArAE_1"/>
</dbReference>
<comment type="caution">
    <text evidence="8">The sequence shown here is derived from an EMBL/GenBank/DDBJ whole genome shotgun (WGS) entry which is preliminary data.</text>
</comment>
<evidence type="ECO:0000256" key="1">
    <source>
        <dbReference type="ARBA" id="ARBA00004651"/>
    </source>
</evidence>
<dbReference type="InterPro" id="IPR021062">
    <property type="entry name" value="ArAE_1_C"/>
</dbReference>
<protein>
    <submittedName>
        <fullName evidence="8">Aromatic acid exporter family protein</fullName>
    </submittedName>
</protein>
<evidence type="ECO:0000256" key="6">
    <source>
        <dbReference type="SAM" id="Phobius"/>
    </source>
</evidence>
<evidence type="ECO:0000313" key="9">
    <source>
        <dbReference type="Proteomes" id="UP001139534"/>
    </source>
</evidence>
<dbReference type="PANTHER" id="PTHR40064">
    <property type="entry name" value="MEMBRANE PROTEIN-RELATED"/>
    <property type="match status" value="1"/>
</dbReference>
<dbReference type="InterPro" id="IPR038323">
    <property type="entry name" value="ArAE_1_C_sf"/>
</dbReference>
<keyword evidence="9" id="KW-1185">Reference proteome</keyword>
<evidence type="ECO:0000313" key="8">
    <source>
        <dbReference type="EMBL" id="MCK8486858.1"/>
    </source>
</evidence>
<dbReference type="Pfam" id="PF11728">
    <property type="entry name" value="ArAE_1_C"/>
    <property type="match status" value="1"/>
</dbReference>
<feature type="transmembrane region" description="Helical" evidence="6">
    <location>
        <begin position="75"/>
        <end position="93"/>
    </location>
</feature>